<dbReference type="SUPFAM" id="SSF52047">
    <property type="entry name" value="RNI-like"/>
    <property type="match status" value="1"/>
</dbReference>
<evidence type="ECO:0000259" key="1">
    <source>
        <dbReference type="PROSITE" id="PS50181"/>
    </source>
</evidence>
<dbReference type="PROSITE" id="PS50181">
    <property type="entry name" value="FBOX"/>
    <property type="match status" value="1"/>
</dbReference>
<dbReference type="Pfam" id="PF12937">
    <property type="entry name" value="F-box-like"/>
    <property type="match status" value="1"/>
</dbReference>
<dbReference type="InterPro" id="IPR032675">
    <property type="entry name" value="LRR_dom_sf"/>
</dbReference>
<dbReference type="InterPro" id="IPR001810">
    <property type="entry name" value="F-box_dom"/>
</dbReference>
<dbReference type="SUPFAM" id="SSF81383">
    <property type="entry name" value="F-box domain"/>
    <property type="match status" value="1"/>
</dbReference>
<dbReference type="AlphaFoldDB" id="A0AAN7DQJ0"/>
<dbReference type="SMART" id="SM00256">
    <property type="entry name" value="FBOX"/>
    <property type="match status" value="1"/>
</dbReference>
<gene>
    <name evidence="2" type="primary">DRE2_2</name>
    <name evidence="2" type="ORF">ATC70_011982</name>
</gene>
<evidence type="ECO:0000313" key="2">
    <source>
        <dbReference type="EMBL" id="KAK4521367.1"/>
    </source>
</evidence>
<evidence type="ECO:0000313" key="3">
    <source>
        <dbReference type="Proteomes" id="UP001304243"/>
    </source>
</evidence>
<dbReference type="InterPro" id="IPR036047">
    <property type="entry name" value="F-box-like_dom_sf"/>
</dbReference>
<reference evidence="2 3" key="1">
    <citation type="submission" date="2022-11" db="EMBL/GenBank/DDBJ databases">
        <title>Mucor velutinosus strain NIH1002 WGS.</title>
        <authorList>
            <person name="Subramanian P."/>
            <person name="Mullikin J.C."/>
            <person name="Segre J.A."/>
            <person name="Zelazny A.M."/>
        </authorList>
    </citation>
    <scope>NUCLEOTIDE SEQUENCE [LARGE SCALE GENOMIC DNA]</scope>
    <source>
        <strain evidence="2 3">NIH1002</strain>
    </source>
</reference>
<protein>
    <submittedName>
        <fullName evidence="2">Electron carrier</fullName>
    </submittedName>
</protein>
<comment type="caution">
    <text evidence="2">The sequence shown here is derived from an EMBL/GenBank/DDBJ whole genome shotgun (WGS) entry which is preliminary data.</text>
</comment>
<dbReference type="Gene3D" id="3.80.10.10">
    <property type="entry name" value="Ribonuclease Inhibitor"/>
    <property type="match status" value="1"/>
</dbReference>
<dbReference type="RefSeq" id="XP_064688033.1">
    <property type="nucleotide sequence ID" value="XM_064831165.1"/>
</dbReference>
<dbReference type="EMBL" id="JASEJX010000004">
    <property type="protein sequence ID" value="KAK4521367.1"/>
    <property type="molecule type" value="Genomic_DNA"/>
</dbReference>
<name>A0AAN7DQJ0_9FUNG</name>
<accession>A0AAN7DQJ0</accession>
<sequence length="455" mass="52842">MAKLPPEILSKVFQGLDYKDKLECAVVCQAWCGTALHYLNSKLRLKTREDVTNLFMKLCALEGTIDGRSIRQLLFSRTWGTSLASVQKTIFIYILSECKHLQVLEFEEEHSTELYCDYMIRYRSVLQLGSLQRIIAPSAARYSSSYLLVNWEYRQSINQLEFELVKDNLEDIPNVVDVYSYIRQFSALHTLILGFHTMVCLHSLLCACPQLGSLQLYYGCVRNHLKIYQEHEKPDQQSNFHTNFQLKYLDIDAQYVSQDLFKYLHDHTGMLTHLSINNNSANTETFAEAFTTPFVVDTTLPIRSMKINYHQVMSNEMIAGLNDNFHALKRIDFHYCKFGHILTQDNNLLLNFNALRLDYLSVDFTSIVSQNTLINSMCLVVKRHKKETLFYQRATKWSQHLFTRNEALRYTSSNAQAKRIVSTSVAVITVEAKKLNYIRMHCNGYRDFSQVITLD</sequence>
<proteinExistence type="predicted"/>
<dbReference type="GeneID" id="89955668"/>
<dbReference type="Proteomes" id="UP001304243">
    <property type="component" value="Unassembled WGS sequence"/>
</dbReference>
<organism evidence="2 3">
    <name type="scientific">Mucor velutinosus</name>
    <dbReference type="NCBI Taxonomy" id="708070"/>
    <lineage>
        <taxon>Eukaryota</taxon>
        <taxon>Fungi</taxon>
        <taxon>Fungi incertae sedis</taxon>
        <taxon>Mucoromycota</taxon>
        <taxon>Mucoromycotina</taxon>
        <taxon>Mucoromycetes</taxon>
        <taxon>Mucorales</taxon>
        <taxon>Mucorineae</taxon>
        <taxon>Mucoraceae</taxon>
        <taxon>Mucor</taxon>
    </lineage>
</organism>
<feature type="domain" description="F-box" evidence="1">
    <location>
        <begin position="1"/>
        <end position="31"/>
    </location>
</feature>
<keyword evidence="3" id="KW-1185">Reference proteome</keyword>